<gene>
    <name evidence="2" type="ORF">CEUSTIGMA_g13556.t1</name>
</gene>
<dbReference type="EMBL" id="BEGY01000233">
    <property type="protein sequence ID" value="GAX86143.1"/>
    <property type="molecule type" value="Genomic_DNA"/>
</dbReference>
<evidence type="ECO:0000313" key="2">
    <source>
        <dbReference type="EMBL" id="GAX86143.1"/>
    </source>
</evidence>
<keyword evidence="3" id="KW-1185">Reference proteome</keyword>
<feature type="compositionally biased region" description="Basic and acidic residues" evidence="1">
    <location>
        <begin position="176"/>
        <end position="195"/>
    </location>
</feature>
<proteinExistence type="predicted"/>
<dbReference type="Proteomes" id="UP000232323">
    <property type="component" value="Unassembled WGS sequence"/>
</dbReference>
<protein>
    <submittedName>
        <fullName evidence="2">Uncharacterized protein</fullName>
    </submittedName>
</protein>
<feature type="region of interest" description="Disordered" evidence="1">
    <location>
        <begin position="173"/>
        <end position="221"/>
    </location>
</feature>
<evidence type="ECO:0000313" key="3">
    <source>
        <dbReference type="Proteomes" id="UP000232323"/>
    </source>
</evidence>
<name>A0A250XT03_9CHLO</name>
<dbReference type="AlphaFoldDB" id="A0A250XT03"/>
<reference evidence="2 3" key="1">
    <citation type="submission" date="2017-08" db="EMBL/GenBank/DDBJ databases">
        <title>Acidophilic green algal genome provides insights into adaptation to an acidic environment.</title>
        <authorList>
            <person name="Hirooka S."/>
            <person name="Hirose Y."/>
            <person name="Kanesaki Y."/>
            <person name="Higuchi S."/>
            <person name="Fujiwara T."/>
            <person name="Onuma R."/>
            <person name="Era A."/>
            <person name="Ohbayashi R."/>
            <person name="Uzuka A."/>
            <person name="Nozaki H."/>
            <person name="Yoshikawa H."/>
            <person name="Miyagishima S.Y."/>
        </authorList>
    </citation>
    <scope>NUCLEOTIDE SEQUENCE [LARGE SCALE GENOMIC DNA]</scope>
    <source>
        <strain evidence="2 3">NIES-2499</strain>
    </source>
</reference>
<comment type="caution">
    <text evidence="2">The sequence shown here is derived from an EMBL/GenBank/DDBJ whole genome shotgun (WGS) entry which is preliminary data.</text>
</comment>
<accession>A0A250XT03</accession>
<sequence>MYTSSHVDDITRATASETDAERFYRWSSGVEESVSDHYLSRSVRESCWEESGEQAAKGPKHLFEATSKVVIGHREVRAVSDTESSPPWAGLPPCSITVLDEDNDVQQNEISGDNNPKCTERLEEEHIEELDLKEVDENQEMVDEQVLLFQKTIIIPDVDARSVETSVDIMAEQEQEEGRGVEIESEHKQEEDRGVEIGGENSWDEHFGMEGVFPNGPRGLH</sequence>
<evidence type="ECO:0000256" key="1">
    <source>
        <dbReference type="SAM" id="MobiDB-lite"/>
    </source>
</evidence>
<organism evidence="2 3">
    <name type="scientific">Chlamydomonas eustigma</name>
    <dbReference type="NCBI Taxonomy" id="1157962"/>
    <lineage>
        <taxon>Eukaryota</taxon>
        <taxon>Viridiplantae</taxon>
        <taxon>Chlorophyta</taxon>
        <taxon>core chlorophytes</taxon>
        <taxon>Chlorophyceae</taxon>
        <taxon>CS clade</taxon>
        <taxon>Chlamydomonadales</taxon>
        <taxon>Chlamydomonadaceae</taxon>
        <taxon>Chlamydomonas</taxon>
    </lineage>
</organism>